<dbReference type="EnsemblPlants" id="AET3Gv20539300.11">
    <property type="protein sequence ID" value="AET3Gv20539300.11"/>
    <property type="gene ID" value="AET3Gv20539300"/>
</dbReference>
<organism evidence="1 2">
    <name type="scientific">Aegilops tauschii subsp. strangulata</name>
    <name type="common">Goatgrass</name>
    <dbReference type="NCBI Taxonomy" id="200361"/>
    <lineage>
        <taxon>Eukaryota</taxon>
        <taxon>Viridiplantae</taxon>
        <taxon>Streptophyta</taxon>
        <taxon>Embryophyta</taxon>
        <taxon>Tracheophyta</taxon>
        <taxon>Spermatophyta</taxon>
        <taxon>Magnoliopsida</taxon>
        <taxon>Liliopsida</taxon>
        <taxon>Poales</taxon>
        <taxon>Poaceae</taxon>
        <taxon>BOP clade</taxon>
        <taxon>Pooideae</taxon>
        <taxon>Triticodae</taxon>
        <taxon>Triticeae</taxon>
        <taxon>Triticinae</taxon>
        <taxon>Aegilops</taxon>
    </lineage>
</organism>
<keyword evidence="2" id="KW-1185">Reference proteome</keyword>
<accession>A0A453F1Q9</accession>
<sequence>MKMRFRSYVFFSSVPAFSESCERERRFHLGGSGAERRAWCVVVALSERKELTRWCVMWRAQRIGRRRQAGVGLPSTRRPSGAGLSINTSACLLHLASGQELARALSLFFSPSPSHHQQTSSPDRSVDP</sequence>
<dbReference type="Gramene" id="AET3Gv20539300.10">
    <property type="protein sequence ID" value="AET3Gv20539300.10"/>
    <property type="gene ID" value="AET3Gv20539300"/>
</dbReference>
<reference evidence="1" key="3">
    <citation type="journal article" date="2017" name="Nature">
        <title>Genome sequence of the progenitor of the wheat D genome Aegilops tauschii.</title>
        <authorList>
            <person name="Luo M.C."/>
            <person name="Gu Y.Q."/>
            <person name="Puiu D."/>
            <person name="Wang H."/>
            <person name="Twardziok S.O."/>
            <person name="Deal K.R."/>
            <person name="Huo N."/>
            <person name="Zhu T."/>
            <person name="Wang L."/>
            <person name="Wang Y."/>
            <person name="McGuire P.E."/>
            <person name="Liu S."/>
            <person name="Long H."/>
            <person name="Ramasamy R.K."/>
            <person name="Rodriguez J.C."/>
            <person name="Van S.L."/>
            <person name="Yuan L."/>
            <person name="Wang Z."/>
            <person name="Xia Z."/>
            <person name="Xiao L."/>
            <person name="Anderson O.D."/>
            <person name="Ouyang S."/>
            <person name="Liang Y."/>
            <person name="Zimin A.V."/>
            <person name="Pertea G."/>
            <person name="Qi P."/>
            <person name="Bennetzen J.L."/>
            <person name="Dai X."/>
            <person name="Dawson M.W."/>
            <person name="Muller H.G."/>
            <person name="Kugler K."/>
            <person name="Rivarola-Duarte L."/>
            <person name="Spannagl M."/>
            <person name="Mayer K.F.X."/>
            <person name="Lu F.H."/>
            <person name="Bevan M.W."/>
            <person name="Leroy P."/>
            <person name="Li P."/>
            <person name="You F.M."/>
            <person name="Sun Q."/>
            <person name="Liu Z."/>
            <person name="Lyons E."/>
            <person name="Wicker T."/>
            <person name="Salzberg S.L."/>
            <person name="Devos K.M."/>
            <person name="Dvorak J."/>
        </authorList>
    </citation>
    <scope>NUCLEOTIDE SEQUENCE [LARGE SCALE GENOMIC DNA]</scope>
    <source>
        <strain evidence="1">cv. AL8/78</strain>
    </source>
</reference>
<reference evidence="2" key="1">
    <citation type="journal article" date="2014" name="Science">
        <title>Ancient hybridizations among the ancestral genomes of bread wheat.</title>
        <authorList>
            <consortium name="International Wheat Genome Sequencing Consortium,"/>
            <person name="Marcussen T."/>
            <person name="Sandve S.R."/>
            <person name="Heier L."/>
            <person name="Spannagl M."/>
            <person name="Pfeifer M."/>
            <person name="Jakobsen K.S."/>
            <person name="Wulff B.B."/>
            <person name="Steuernagel B."/>
            <person name="Mayer K.F."/>
            <person name="Olsen O.A."/>
        </authorList>
    </citation>
    <scope>NUCLEOTIDE SEQUENCE [LARGE SCALE GENOMIC DNA]</scope>
    <source>
        <strain evidence="2">cv. AL8/78</strain>
    </source>
</reference>
<dbReference type="Gramene" id="AET3Gv20539300.11">
    <property type="protein sequence ID" value="AET3Gv20539300.11"/>
    <property type="gene ID" value="AET3Gv20539300"/>
</dbReference>
<reference evidence="1" key="4">
    <citation type="submission" date="2019-03" db="UniProtKB">
        <authorList>
            <consortium name="EnsemblPlants"/>
        </authorList>
    </citation>
    <scope>IDENTIFICATION</scope>
</reference>
<reference evidence="1" key="5">
    <citation type="journal article" date="2021" name="G3 (Bethesda)">
        <title>Aegilops tauschii genome assembly Aet v5.0 features greater sequence contiguity and improved annotation.</title>
        <authorList>
            <person name="Wang L."/>
            <person name="Zhu T."/>
            <person name="Rodriguez J.C."/>
            <person name="Deal K.R."/>
            <person name="Dubcovsky J."/>
            <person name="McGuire P.E."/>
            <person name="Lux T."/>
            <person name="Spannagl M."/>
            <person name="Mayer K.F.X."/>
            <person name="Baldrich P."/>
            <person name="Meyers B.C."/>
            <person name="Huo N."/>
            <person name="Gu Y.Q."/>
            <person name="Zhou H."/>
            <person name="Devos K.M."/>
            <person name="Bennetzen J.L."/>
            <person name="Unver T."/>
            <person name="Budak H."/>
            <person name="Gulick P.J."/>
            <person name="Galiba G."/>
            <person name="Kalapos B."/>
            <person name="Nelson D.R."/>
            <person name="Li P."/>
            <person name="You F.M."/>
            <person name="Luo M.C."/>
            <person name="Dvorak J."/>
        </authorList>
    </citation>
    <scope>NUCLEOTIDE SEQUENCE [LARGE SCALE GENOMIC DNA]</scope>
    <source>
        <strain evidence="1">cv. AL8/78</strain>
    </source>
</reference>
<dbReference type="EnsemblPlants" id="AET3Gv20539300.10">
    <property type="protein sequence ID" value="AET3Gv20539300.10"/>
    <property type="gene ID" value="AET3Gv20539300"/>
</dbReference>
<protein>
    <submittedName>
        <fullName evidence="1">Uncharacterized protein</fullName>
    </submittedName>
</protein>
<dbReference type="Proteomes" id="UP000015105">
    <property type="component" value="Chromosome 3D"/>
</dbReference>
<dbReference type="AlphaFoldDB" id="A0A453F1Q9"/>
<evidence type="ECO:0000313" key="2">
    <source>
        <dbReference type="Proteomes" id="UP000015105"/>
    </source>
</evidence>
<proteinExistence type="predicted"/>
<evidence type="ECO:0000313" key="1">
    <source>
        <dbReference type="EnsemblPlants" id="AET3Gv20539300.11"/>
    </source>
</evidence>
<name>A0A453F1Q9_AEGTS</name>
<reference evidence="2" key="2">
    <citation type="journal article" date="2017" name="Nat. Plants">
        <title>The Aegilops tauschii genome reveals multiple impacts of transposons.</title>
        <authorList>
            <person name="Zhao G."/>
            <person name="Zou C."/>
            <person name="Li K."/>
            <person name="Wang K."/>
            <person name="Li T."/>
            <person name="Gao L."/>
            <person name="Zhang X."/>
            <person name="Wang H."/>
            <person name="Yang Z."/>
            <person name="Liu X."/>
            <person name="Jiang W."/>
            <person name="Mao L."/>
            <person name="Kong X."/>
            <person name="Jiao Y."/>
            <person name="Jia J."/>
        </authorList>
    </citation>
    <scope>NUCLEOTIDE SEQUENCE [LARGE SCALE GENOMIC DNA]</scope>
    <source>
        <strain evidence="2">cv. AL8/78</strain>
    </source>
</reference>